<dbReference type="GO" id="GO:0009055">
    <property type="term" value="F:electron transfer activity"/>
    <property type="evidence" value="ECO:0007669"/>
    <property type="project" value="InterPro"/>
</dbReference>
<dbReference type="Pfam" id="PF00034">
    <property type="entry name" value="Cytochrom_C"/>
    <property type="match status" value="1"/>
</dbReference>
<organism evidence="9 10">
    <name type="scientific">Candidatus Thiodiazotropha taylori</name>
    <dbReference type="NCBI Taxonomy" id="2792791"/>
    <lineage>
        <taxon>Bacteria</taxon>
        <taxon>Pseudomonadati</taxon>
        <taxon>Pseudomonadota</taxon>
        <taxon>Gammaproteobacteria</taxon>
        <taxon>Chromatiales</taxon>
        <taxon>Sedimenticolaceae</taxon>
        <taxon>Candidatus Thiodiazotropha</taxon>
    </lineage>
</organism>
<reference evidence="9" key="1">
    <citation type="journal article" date="2021" name="Proc. Natl. Acad. Sci. U.S.A.">
        <title>Global biogeography of chemosynthetic symbionts reveals both localized and globally distributed symbiont groups. .</title>
        <authorList>
            <person name="Osvatic J.T."/>
            <person name="Wilkins L.G.E."/>
            <person name="Leibrecht L."/>
            <person name="Leray M."/>
            <person name="Zauner S."/>
            <person name="Polzin J."/>
            <person name="Camacho Y."/>
            <person name="Gros O."/>
            <person name="van Gils J.A."/>
            <person name="Eisen J.A."/>
            <person name="Petersen J.M."/>
            <person name="Yuen B."/>
        </authorList>
    </citation>
    <scope>NUCLEOTIDE SEQUENCE</scope>
    <source>
        <strain evidence="9">MAGclacostrist064TRANS</strain>
    </source>
</reference>
<dbReference type="SUPFAM" id="SSF46626">
    <property type="entry name" value="Cytochrome c"/>
    <property type="match status" value="1"/>
</dbReference>
<keyword evidence="3 6" id="KW-0479">Metal-binding</keyword>
<feature type="signal peptide" evidence="7">
    <location>
        <begin position="1"/>
        <end position="25"/>
    </location>
</feature>
<sequence length="110" mass="11925">MKKSKHIGRSAFLLIATIAISGANAEDSDSNLATLYLAKACAGCHGVDGRTPTTPYYPIIAGQNEAYIYNQLRDFKDGSRSNSMSTVMTGIMSAVSEQEIRFISAWLSKQ</sequence>
<evidence type="ECO:0000259" key="8">
    <source>
        <dbReference type="PROSITE" id="PS51007"/>
    </source>
</evidence>
<evidence type="ECO:0000256" key="6">
    <source>
        <dbReference type="PROSITE-ProRule" id="PRU00433"/>
    </source>
</evidence>
<dbReference type="PANTHER" id="PTHR33751:SF9">
    <property type="entry name" value="CYTOCHROME C4"/>
    <property type="match status" value="1"/>
</dbReference>
<gene>
    <name evidence="9" type="ORF">JAZ07_23850</name>
</gene>
<keyword evidence="1" id="KW-0813">Transport</keyword>
<dbReference type="InterPro" id="IPR036909">
    <property type="entry name" value="Cyt_c-like_dom_sf"/>
</dbReference>
<dbReference type="GO" id="GO:0020037">
    <property type="term" value="F:heme binding"/>
    <property type="evidence" value="ECO:0007669"/>
    <property type="project" value="InterPro"/>
</dbReference>
<dbReference type="PROSITE" id="PS51007">
    <property type="entry name" value="CYTC"/>
    <property type="match status" value="1"/>
</dbReference>
<comment type="caution">
    <text evidence="9">The sequence shown here is derived from an EMBL/GenBank/DDBJ whole genome shotgun (WGS) entry which is preliminary data.</text>
</comment>
<dbReference type="GO" id="GO:0046872">
    <property type="term" value="F:metal ion binding"/>
    <property type="evidence" value="ECO:0007669"/>
    <property type="project" value="UniProtKB-KW"/>
</dbReference>
<keyword evidence="2 6" id="KW-0349">Heme</keyword>
<evidence type="ECO:0000256" key="3">
    <source>
        <dbReference type="ARBA" id="ARBA00022723"/>
    </source>
</evidence>
<evidence type="ECO:0000256" key="1">
    <source>
        <dbReference type="ARBA" id="ARBA00022448"/>
    </source>
</evidence>
<dbReference type="AlphaFoldDB" id="A0A9E4TAM5"/>
<evidence type="ECO:0000313" key="10">
    <source>
        <dbReference type="Proteomes" id="UP000886667"/>
    </source>
</evidence>
<evidence type="ECO:0000256" key="4">
    <source>
        <dbReference type="ARBA" id="ARBA00022982"/>
    </source>
</evidence>
<keyword evidence="7" id="KW-0732">Signal</keyword>
<dbReference type="InterPro" id="IPR050597">
    <property type="entry name" value="Cytochrome_c_Oxidase_Subunit"/>
</dbReference>
<protein>
    <submittedName>
        <fullName evidence="9">Cytochrome c</fullName>
    </submittedName>
</protein>
<evidence type="ECO:0000256" key="2">
    <source>
        <dbReference type="ARBA" id="ARBA00022617"/>
    </source>
</evidence>
<evidence type="ECO:0000256" key="5">
    <source>
        <dbReference type="ARBA" id="ARBA00023004"/>
    </source>
</evidence>
<name>A0A9E4TAM5_9GAMM</name>
<keyword evidence="5 6" id="KW-0408">Iron</keyword>
<feature type="chain" id="PRO_5038659557" evidence="7">
    <location>
        <begin position="26"/>
        <end position="110"/>
    </location>
</feature>
<dbReference type="Gene3D" id="1.10.760.10">
    <property type="entry name" value="Cytochrome c-like domain"/>
    <property type="match status" value="1"/>
</dbReference>
<dbReference type="PANTHER" id="PTHR33751">
    <property type="entry name" value="CBB3-TYPE CYTOCHROME C OXIDASE SUBUNIT FIXP"/>
    <property type="match status" value="1"/>
</dbReference>
<feature type="domain" description="Cytochrome c" evidence="8">
    <location>
        <begin position="26"/>
        <end position="110"/>
    </location>
</feature>
<keyword evidence="4" id="KW-0249">Electron transport</keyword>
<evidence type="ECO:0000313" key="9">
    <source>
        <dbReference type="EMBL" id="MCG7949382.1"/>
    </source>
</evidence>
<dbReference type="EMBL" id="JAEPCM010000899">
    <property type="protein sequence ID" value="MCG7949382.1"/>
    <property type="molecule type" value="Genomic_DNA"/>
</dbReference>
<accession>A0A9E4TAM5</accession>
<proteinExistence type="predicted"/>
<dbReference type="InterPro" id="IPR009056">
    <property type="entry name" value="Cyt_c-like_dom"/>
</dbReference>
<dbReference type="Proteomes" id="UP000886667">
    <property type="component" value="Unassembled WGS sequence"/>
</dbReference>
<evidence type="ECO:0000256" key="7">
    <source>
        <dbReference type="SAM" id="SignalP"/>
    </source>
</evidence>